<dbReference type="EMBL" id="CM042883">
    <property type="protein sequence ID" value="KAI4372416.1"/>
    <property type="molecule type" value="Genomic_DNA"/>
</dbReference>
<protein>
    <submittedName>
        <fullName evidence="1">Uncharacterized protein</fullName>
    </submittedName>
</protein>
<dbReference type="Proteomes" id="UP001057402">
    <property type="component" value="Chromosome 4"/>
</dbReference>
<keyword evidence="2" id="KW-1185">Reference proteome</keyword>
<evidence type="ECO:0000313" key="1">
    <source>
        <dbReference type="EMBL" id="KAI4372416.1"/>
    </source>
</evidence>
<accession>A0ACB9R2C1</accession>
<evidence type="ECO:0000313" key="2">
    <source>
        <dbReference type="Proteomes" id="UP001057402"/>
    </source>
</evidence>
<organism evidence="1 2">
    <name type="scientific">Melastoma candidum</name>
    <dbReference type="NCBI Taxonomy" id="119954"/>
    <lineage>
        <taxon>Eukaryota</taxon>
        <taxon>Viridiplantae</taxon>
        <taxon>Streptophyta</taxon>
        <taxon>Embryophyta</taxon>
        <taxon>Tracheophyta</taxon>
        <taxon>Spermatophyta</taxon>
        <taxon>Magnoliopsida</taxon>
        <taxon>eudicotyledons</taxon>
        <taxon>Gunneridae</taxon>
        <taxon>Pentapetalae</taxon>
        <taxon>rosids</taxon>
        <taxon>malvids</taxon>
        <taxon>Myrtales</taxon>
        <taxon>Melastomataceae</taxon>
        <taxon>Melastomatoideae</taxon>
        <taxon>Melastomateae</taxon>
        <taxon>Melastoma</taxon>
    </lineage>
</organism>
<sequence>MVEEMQNLNKQLEETEAAIEDYFKPLDKQAETIMKVQLDGEERMVKEMMKAMQEQVLLEKEKSEKKASGEKSAAVDMGADHQGQVPSKIEMKKQSRLKLGGNKWMAEGTPLWRNGPPDKPVLCNACGSRWRTKGSLVNYTPLHCRVESVIYGEHGPFHVNSAYSDKGKGVKHHNRKQNEDEKVFRRVGSVAVYQEVMDEEVISNRSSSDWAVSEFDAWFGSVITSNLTGPAESVVQESPEPSRKRMCTDRVKHSSIKNFAKYLHTILQEQQSSCFSGATSDEDLLLERQMPMGSAEFGHGSALIQHRNESTLEDYEKGGSNLRRNPIGGKRTRDIKNHGVSGLAASLLRPSCVLLLLSNSKMAKRTKKVGIVGKYGTRYGASLRKQIKKMEVTQHSKYFCEFCGKFAVKRKAVGIWGCKDCGKVKAGGAYTLNTASAVTVRSTIRRLREQTES</sequence>
<reference evidence="2" key="1">
    <citation type="journal article" date="2023" name="Front. Plant Sci.">
        <title>Chromosomal-level genome assembly of Melastoma candidum provides insights into trichome evolution.</title>
        <authorList>
            <person name="Zhong Y."/>
            <person name="Wu W."/>
            <person name="Sun C."/>
            <person name="Zou P."/>
            <person name="Liu Y."/>
            <person name="Dai S."/>
            <person name="Zhou R."/>
        </authorList>
    </citation>
    <scope>NUCLEOTIDE SEQUENCE [LARGE SCALE GENOMIC DNA]</scope>
</reference>
<comment type="caution">
    <text evidence="1">The sequence shown here is derived from an EMBL/GenBank/DDBJ whole genome shotgun (WGS) entry which is preliminary data.</text>
</comment>
<proteinExistence type="predicted"/>
<name>A0ACB9R2C1_9MYRT</name>
<gene>
    <name evidence="1" type="ORF">MLD38_010652</name>
</gene>